<feature type="transmembrane region" description="Helical" evidence="3">
    <location>
        <begin position="139"/>
        <end position="162"/>
    </location>
</feature>
<organism evidence="5 6">
    <name type="scientific">Hericium alpestre</name>
    <dbReference type="NCBI Taxonomy" id="135208"/>
    <lineage>
        <taxon>Eukaryota</taxon>
        <taxon>Fungi</taxon>
        <taxon>Dikarya</taxon>
        <taxon>Basidiomycota</taxon>
        <taxon>Agaricomycotina</taxon>
        <taxon>Agaricomycetes</taxon>
        <taxon>Russulales</taxon>
        <taxon>Hericiaceae</taxon>
        <taxon>Hericium</taxon>
    </lineage>
</organism>
<dbReference type="GO" id="GO:0005262">
    <property type="term" value="F:calcium channel activity"/>
    <property type="evidence" value="ECO:0007669"/>
    <property type="project" value="TreeGrafter"/>
</dbReference>
<feature type="transmembrane region" description="Helical" evidence="3">
    <location>
        <begin position="550"/>
        <end position="574"/>
    </location>
</feature>
<evidence type="ECO:0000256" key="1">
    <source>
        <dbReference type="ARBA" id="ARBA00022837"/>
    </source>
</evidence>
<dbReference type="InterPro" id="IPR002048">
    <property type="entry name" value="EF_hand_dom"/>
</dbReference>
<dbReference type="InterPro" id="IPR018247">
    <property type="entry name" value="EF_Hand_1_Ca_BS"/>
</dbReference>
<sequence>MSPRRTAGYDAVELNTSPQELEKSDTKSRFSDELADRADSLSYHSHAPFNAPPTYPPGLPQDGATGSGRHVQFPGGFGVDANPPTRPTEQFRAQHSQASSWDLLKRSVDEYDPRNAREQHLAFADGDLPKTRFVRFYNYLLNVSIVTRWTLFIVPVLALLWIPGILDFTAFPNANARDLLSPRLILFAHVHTAGWWTCLAVSMFLPSLIRMTLGVIAVGIRRYIDWLDALRRYVALSGWTVAIWIAWNPLIHARQDTGVSQGSKDIINTIGKLLFGFLICAAVLLFEKFSIQWIAGKFHERSYAGASPPPLPIPPTRFPLPSASLTLSSINTDPSPAERIADQKFAVRTLSLLYRHSRHTSGRPDGTRGGVQDKRASLNPRRFFKRALKGVRFAATTTTTALGNVASEIAGSSVLQPNSPQAMVQTALESANKTRLLAGRLFDSFHKPYADYLTVDDIAPFYTNIEDADAAFTIFDKDGNGDISREEMEMACLEFHREQLSIENSMRDLDSAVGRLDNILMSVYVVVAVLILAVCLEAQLASLITGAGTLILGLSWLIGSSLAEVLTSIIFLFIKHPYDVGDKIDLGETGTFTVKEIRLLSTIFLDGHATLVQAPNTKLNDMFIQNIRRSPQMSEPFVFDVAYATSFEQIEALRENMLAFVRANRRDYQPAFDVTVVGTSPSLPSTSPFLIPYRRLPGPGEDDAQGGHHVQEQLAAGLDQSEAPQQVDLRTQDRPRGRGMGTGSTLASDPSSATSSAPPSSSTSISPASGSGSTSSISIGVAGPAELPGRSFSISRESPSYSRKCFVHEMGPKGPTEGTCSASTTAAAGASDVNMVDGTKHIEVS</sequence>
<dbReference type="AlphaFoldDB" id="A0A4Y9ZZS5"/>
<feature type="region of interest" description="Disordered" evidence="2">
    <location>
        <begin position="1"/>
        <end position="88"/>
    </location>
</feature>
<protein>
    <recommendedName>
        <fullName evidence="4">EF-hand domain-containing protein</fullName>
    </recommendedName>
</protein>
<evidence type="ECO:0000313" key="5">
    <source>
        <dbReference type="EMBL" id="TFY79553.1"/>
    </source>
</evidence>
<dbReference type="SUPFAM" id="SSF50182">
    <property type="entry name" value="Sm-like ribonucleoproteins"/>
    <property type="match status" value="1"/>
</dbReference>
<dbReference type="PROSITE" id="PS50222">
    <property type="entry name" value="EF_HAND_2"/>
    <property type="match status" value="1"/>
</dbReference>
<feature type="transmembrane region" description="Helical" evidence="3">
    <location>
        <begin position="230"/>
        <end position="247"/>
    </location>
</feature>
<dbReference type="InterPro" id="IPR006685">
    <property type="entry name" value="MscS_channel_2nd"/>
</dbReference>
<dbReference type="PANTHER" id="PTHR31323">
    <property type="entry name" value="MECHANOSENSITIVE ION CHANNEL PROTEIN MSY2"/>
    <property type="match status" value="1"/>
</dbReference>
<keyword evidence="6" id="KW-1185">Reference proteome</keyword>
<evidence type="ECO:0000259" key="4">
    <source>
        <dbReference type="PROSITE" id="PS50222"/>
    </source>
</evidence>
<dbReference type="InterPro" id="IPR058650">
    <property type="entry name" value="Msy1/2-like"/>
</dbReference>
<dbReference type="InterPro" id="IPR011992">
    <property type="entry name" value="EF-hand-dom_pair"/>
</dbReference>
<feature type="region of interest" description="Disordered" evidence="2">
    <location>
        <begin position="687"/>
        <end position="800"/>
    </location>
</feature>
<name>A0A4Y9ZZS5_9AGAM</name>
<feature type="transmembrane region" description="Helical" evidence="3">
    <location>
        <begin position="267"/>
        <end position="286"/>
    </location>
</feature>
<dbReference type="InterPro" id="IPR010920">
    <property type="entry name" value="LSM_dom_sf"/>
</dbReference>
<feature type="transmembrane region" description="Helical" evidence="3">
    <location>
        <begin position="523"/>
        <end position="544"/>
    </location>
</feature>
<dbReference type="SUPFAM" id="SSF47473">
    <property type="entry name" value="EF-hand"/>
    <property type="match status" value="1"/>
</dbReference>
<comment type="caution">
    <text evidence="5">The sequence shown here is derived from an EMBL/GenBank/DDBJ whole genome shotgun (WGS) entry which is preliminary data.</text>
</comment>
<reference evidence="5 6" key="1">
    <citation type="submission" date="2019-02" db="EMBL/GenBank/DDBJ databases">
        <title>Genome sequencing of the rare red list fungi Hericium alpestre (H. flagellum).</title>
        <authorList>
            <person name="Buettner E."/>
            <person name="Kellner H."/>
        </authorList>
    </citation>
    <scope>NUCLEOTIDE SEQUENCE [LARGE SCALE GENOMIC DNA]</scope>
    <source>
        <strain evidence="5 6">DSM 108284</strain>
    </source>
</reference>
<dbReference type="GO" id="GO:0006874">
    <property type="term" value="P:intracellular calcium ion homeostasis"/>
    <property type="evidence" value="ECO:0007669"/>
    <property type="project" value="TreeGrafter"/>
</dbReference>
<gene>
    <name evidence="5" type="ORF">EWM64_g4459</name>
</gene>
<proteinExistence type="predicted"/>
<dbReference type="GO" id="GO:0016020">
    <property type="term" value="C:membrane"/>
    <property type="evidence" value="ECO:0007669"/>
    <property type="project" value="InterPro"/>
</dbReference>
<feature type="compositionally biased region" description="Pro residues" evidence="2">
    <location>
        <begin position="50"/>
        <end position="59"/>
    </location>
</feature>
<dbReference type="Pfam" id="PF25886">
    <property type="entry name" value="Msy1"/>
    <property type="match status" value="1"/>
</dbReference>
<dbReference type="Gene3D" id="1.10.238.10">
    <property type="entry name" value="EF-hand"/>
    <property type="match status" value="1"/>
</dbReference>
<dbReference type="Pfam" id="PF00924">
    <property type="entry name" value="MS_channel_2nd"/>
    <property type="match status" value="1"/>
</dbReference>
<dbReference type="Proteomes" id="UP000298061">
    <property type="component" value="Unassembled WGS sequence"/>
</dbReference>
<evidence type="ECO:0000313" key="6">
    <source>
        <dbReference type="Proteomes" id="UP000298061"/>
    </source>
</evidence>
<keyword evidence="3" id="KW-1133">Transmembrane helix</keyword>
<dbReference type="PANTHER" id="PTHR31323:SF15">
    <property type="entry name" value="MECHANOSENSITIVE ION CHANNEL PROTEIN MSY1"/>
    <property type="match status" value="1"/>
</dbReference>
<dbReference type="GO" id="GO:0005509">
    <property type="term" value="F:calcium ion binding"/>
    <property type="evidence" value="ECO:0007669"/>
    <property type="project" value="InterPro"/>
</dbReference>
<dbReference type="EMBL" id="SFCI01000482">
    <property type="protein sequence ID" value="TFY79553.1"/>
    <property type="molecule type" value="Genomic_DNA"/>
</dbReference>
<accession>A0A4Y9ZZS5</accession>
<evidence type="ECO:0000256" key="3">
    <source>
        <dbReference type="SAM" id="Phobius"/>
    </source>
</evidence>
<dbReference type="OrthoDB" id="544685at2759"/>
<evidence type="ECO:0000256" key="2">
    <source>
        <dbReference type="SAM" id="MobiDB-lite"/>
    </source>
</evidence>
<dbReference type="PROSITE" id="PS00018">
    <property type="entry name" value="EF_HAND_1"/>
    <property type="match status" value="1"/>
</dbReference>
<keyword evidence="3" id="KW-0812">Transmembrane</keyword>
<feature type="compositionally biased region" description="Low complexity" evidence="2">
    <location>
        <begin position="751"/>
        <end position="780"/>
    </location>
</feature>
<keyword evidence="3" id="KW-0472">Membrane</keyword>
<feature type="transmembrane region" description="Helical" evidence="3">
    <location>
        <begin position="193"/>
        <end position="218"/>
    </location>
</feature>
<feature type="compositionally biased region" description="Basic and acidic residues" evidence="2">
    <location>
        <begin position="20"/>
        <end position="39"/>
    </location>
</feature>
<feature type="domain" description="EF-hand" evidence="4">
    <location>
        <begin position="463"/>
        <end position="498"/>
    </location>
</feature>
<keyword evidence="1" id="KW-0106">Calcium</keyword>